<evidence type="ECO:0000256" key="1">
    <source>
        <dbReference type="ARBA" id="ARBA00004123"/>
    </source>
</evidence>
<comment type="similarity">
    <text evidence="2 4">Belongs to the Mediator complex subunit 11 family.</text>
</comment>
<keyword evidence="4" id="KW-0010">Activator</keyword>
<evidence type="ECO:0000256" key="3">
    <source>
        <dbReference type="ARBA" id="ARBA00023242"/>
    </source>
</evidence>
<dbReference type="GO" id="GO:0003712">
    <property type="term" value="F:transcription coregulator activity"/>
    <property type="evidence" value="ECO:0007669"/>
    <property type="project" value="InterPro"/>
</dbReference>
<name>A0A7H9B3T3_ZYGMR</name>
<comment type="subcellular location">
    <subcellularLocation>
        <location evidence="1 4">Nucleus</location>
    </subcellularLocation>
</comment>
<organism evidence="5 6">
    <name type="scientific">Zygotorulaspora mrakii</name>
    <name type="common">Zygosaccharomyces mrakii</name>
    <dbReference type="NCBI Taxonomy" id="42260"/>
    <lineage>
        <taxon>Eukaryota</taxon>
        <taxon>Fungi</taxon>
        <taxon>Dikarya</taxon>
        <taxon>Ascomycota</taxon>
        <taxon>Saccharomycotina</taxon>
        <taxon>Saccharomycetes</taxon>
        <taxon>Saccharomycetales</taxon>
        <taxon>Saccharomycetaceae</taxon>
        <taxon>Zygotorulaspora</taxon>
    </lineage>
</organism>
<dbReference type="Gene3D" id="1.10.287.3490">
    <property type="match status" value="1"/>
</dbReference>
<comment type="function">
    <text evidence="4">Component of the Mediator complex, a coactivator involved in the regulated transcription of nearly all RNA polymerase II-dependent genes. Mediator functions as a bridge to convey information from gene-specific regulatory proteins to the basal RNA polymerase II transcription machinery. Mediator is recruited to promoters by direct interactions with regulatory proteins and serves as a scaffold for the assembly of a functional pre-initiation complex with RNA polymerase II and the general transcription factors.</text>
</comment>
<reference evidence="5 6" key="1">
    <citation type="submission" date="2020-07" db="EMBL/GenBank/DDBJ databases">
        <title>The yeast mating-type switching endonuclease HO is a domesticated member of an unorthodox homing genetic element family.</title>
        <authorList>
            <person name="Coughlan A.Y."/>
            <person name="Lombardi L."/>
            <person name="Braun-Galleani S."/>
            <person name="Martos A.R."/>
            <person name="Galeote V."/>
            <person name="Bigey F."/>
            <person name="Dequin S."/>
            <person name="Byrne K.P."/>
            <person name="Wolfe K.H."/>
        </authorList>
    </citation>
    <scope>NUCLEOTIDE SEQUENCE [LARGE SCALE GENOMIC DNA]</scope>
    <source>
        <strain evidence="5 6">NRRL Y-6702</strain>
    </source>
</reference>
<keyword evidence="4" id="KW-0804">Transcription</keyword>
<dbReference type="InterPro" id="IPR019404">
    <property type="entry name" value="Mediator_Med11"/>
</dbReference>
<keyword evidence="4" id="KW-0805">Transcription regulation</keyword>
<dbReference type="GO" id="GO:0006357">
    <property type="term" value="P:regulation of transcription by RNA polymerase II"/>
    <property type="evidence" value="ECO:0007669"/>
    <property type="project" value="InterPro"/>
</dbReference>
<dbReference type="Pfam" id="PF10280">
    <property type="entry name" value="Med11"/>
    <property type="match status" value="1"/>
</dbReference>
<protein>
    <recommendedName>
        <fullName evidence="4">Mediator of RNA polymerase II transcription subunit 11</fullName>
    </recommendedName>
    <alternativeName>
        <fullName evidence="4">Mediator complex subunit 11</fullName>
    </alternativeName>
</protein>
<comment type="subunit">
    <text evidence="4">Component of the Mediator complex.</text>
</comment>
<sequence>MQPVYVQERLESLSEIDSKLCNLLKIASQVVFTFSELKQGNHDLKPQFEQHVKDFYTDLEGATTNLRKEIKLLDKNVGTRLLPINVNKKATGQDDDKLKEQIALLERVLTEQN</sequence>
<accession>A0A7H9B3T3</accession>
<evidence type="ECO:0000313" key="6">
    <source>
        <dbReference type="Proteomes" id="UP000509704"/>
    </source>
</evidence>
<dbReference type="Proteomes" id="UP000509704">
    <property type="component" value="Chromosome 4"/>
</dbReference>
<gene>
    <name evidence="4" type="primary">MED11</name>
    <name evidence="5" type="ORF">HG535_0D02970</name>
</gene>
<evidence type="ECO:0000256" key="4">
    <source>
        <dbReference type="RuleBase" id="RU364147"/>
    </source>
</evidence>
<dbReference type="EMBL" id="CP058607">
    <property type="protein sequence ID" value="QLG72589.1"/>
    <property type="molecule type" value="Genomic_DNA"/>
</dbReference>
<dbReference type="GO" id="GO:0016592">
    <property type="term" value="C:mediator complex"/>
    <property type="evidence" value="ECO:0007669"/>
    <property type="project" value="InterPro"/>
</dbReference>
<evidence type="ECO:0000313" key="5">
    <source>
        <dbReference type="EMBL" id="QLG72589.1"/>
    </source>
</evidence>
<dbReference type="AlphaFoldDB" id="A0A7H9B3T3"/>
<keyword evidence="3 4" id="KW-0539">Nucleus</keyword>
<proteinExistence type="inferred from homology"/>
<dbReference type="OrthoDB" id="5418434at2759"/>
<evidence type="ECO:0000256" key="2">
    <source>
        <dbReference type="ARBA" id="ARBA00008186"/>
    </source>
</evidence>
<keyword evidence="6" id="KW-1185">Reference proteome</keyword>